<evidence type="ECO:0000256" key="1">
    <source>
        <dbReference type="ARBA" id="ARBA00006484"/>
    </source>
</evidence>
<dbReference type="Proteomes" id="UP001596174">
    <property type="component" value="Unassembled WGS sequence"/>
</dbReference>
<protein>
    <submittedName>
        <fullName evidence="3">SDR family NAD(P)-dependent oxidoreductase</fullName>
        <ecNumber evidence="3">1.1.1.-</ecNumber>
    </submittedName>
</protein>
<keyword evidence="2 3" id="KW-0560">Oxidoreductase</keyword>
<comment type="caution">
    <text evidence="3">The sequence shown here is derived from an EMBL/GenBank/DDBJ whole genome shotgun (WGS) entry which is preliminary data.</text>
</comment>
<keyword evidence="4" id="KW-1185">Reference proteome</keyword>
<name>A0ABW1G0A2_9ACTN</name>
<dbReference type="SUPFAM" id="SSF51735">
    <property type="entry name" value="NAD(P)-binding Rossmann-fold domains"/>
    <property type="match status" value="1"/>
</dbReference>
<dbReference type="PANTHER" id="PTHR42760">
    <property type="entry name" value="SHORT-CHAIN DEHYDROGENASES/REDUCTASES FAMILY MEMBER"/>
    <property type="match status" value="1"/>
</dbReference>
<dbReference type="InterPro" id="IPR002347">
    <property type="entry name" value="SDR_fam"/>
</dbReference>
<accession>A0ABW1G0A2</accession>
<dbReference type="EC" id="1.1.1.-" evidence="3"/>
<dbReference type="PRINTS" id="PR00080">
    <property type="entry name" value="SDRFAMILY"/>
</dbReference>
<gene>
    <name evidence="3" type="ORF">ACFP3V_09930</name>
</gene>
<proteinExistence type="inferred from homology"/>
<dbReference type="PRINTS" id="PR00081">
    <property type="entry name" value="GDHRDH"/>
</dbReference>
<dbReference type="RefSeq" id="WP_380582064.1">
    <property type="nucleotide sequence ID" value="NZ_JBHSQJ010000035.1"/>
</dbReference>
<reference evidence="4" key="1">
    <citation type="journal article" date="2019" name="Int. J. Syst. Evol. Microbiol.">
        <title>The Global Catalogue of Microorganisms (GCM) 10K type strain sequencing project: providing services to taxonomists for standard genome sequencing and annotation.</title>
        <authorList>
            <consortium name="The Broad Institute Genomics Platform"/>
            <consortium name="The Broad Institute Genome Sequencing Center for Infectious Disease"/>
            <person name="Wu L."/>
            <person name="Ma J."/>
        </authorList>
    </citation>
    <scope>NUCLEOTIDE SEQUENCE [LARGE SCALE GENOMIC DNA]</scope>
    <source>
        <strain evidence="4">JCM 4816</strain>
    </source>
</reference>
<evidence type="ECO:0000313" key="3">
    <source>
        <dbReference type="EMBL" id="MFC5907538.1"/>
    </source>
</evidence>
<dbReference type="PANTHER" id="PTHR42760:SF133">
    <property type="entry name" value="3-OXOACYL-[ACYL-CARRIER-PROTEIN] REDUCTASE"/>
    <property type="match status" value="1"/>
</dbReference>
<dbReference type="Pfam" id="PF13561">
    <property type="entry name" value="adh_short_C2"/>
    <property type="match status" value="1"/>
</dbReference>
<evidence type="ECO:0000313" key="4">
    <source>
        <dbReference type="Proteomes" id="UP001596174"/>
    </source>
</evidence>
<organism evidence="3 4">
    <name type="scientific">Streptacidiphilus monticola</name>
    <dbReference type="NCBI Taxonomy" id="2161674"/>
    <lineage>
        <taxon>Bacteria</taxon>
        <taxon>Bacillati</taxon>
        <taxon>Actinomycetota</taxon>
        <taxon>Actinomycetes</taxon>
        <taxon>Kitasatosporales</taxon>
        <taxon>Streptomycetaceae</taxon>
        <taxon>Streptacidiphilus</taxon>
    </lineage>
</organism>
<evidence type="ECO:0000256" key="2">
    <source>
        <dbReference type="ARBA" id="ARBA00023002"/>
    </source>
</evidence>
<dbReference type="GO" id="GO:0016491">
    <property type="term" value="F:oxidoreductase activity"/>
    <property type="evidence" value="ECO:0007669"/>
    <property type="project" value="UniProtKB-KW"/>
</dbReference>
<dbReference type="InterPro" id="IPR036291">
    <property type="entry name" value="NAD(P)-bd_dom_sf"/>
</dbReference>
<comment type="similarity">
    <text evidence="1">Belongs to the short-chain dehydrogenases/reductases (SDR) family.</text>
</comment>
<sequence>MNGLLDLAGRTVVVTGAARGIGRAVADTLTALHADVVTADLAGDVDHRLDVTDETGWAALAAQLRATRGQIHGLVNNAGATWRARLDTVTPADVHRVHDVNLVGPLLGIQHLAPLMPAGGSIVNIGSTAALTGHYPIAYTTSKWALRGLARAACVELGPRGIRINTVHPGYIDTEMTASAPGAFREAQLRETPLARTGAPTEVAAAVAFLLSPAAGYVTGTDLPVDGGFTAHAGAKTISDALSPDAG</sequence>
<dbReference type="Gene3D" id="3.40.50.720">
    <property type="entry name" value="NAD(P)-binding Rossmann-like Domain"/>
    <property type="match status" value="1"/>
</dbReference>
<dbReference type="EMBL" id="JBHSQJ010000035">
    <property type="protein sequence ID" value="MFC5907538.1"/>
    <property type="molecule type" value="Genomic_DNA"/>
</dbReference>
<dbReference type="CDD" id="cd05233">
    <property type="entry name" value="SDR_c"/>
    <property type="match status" value="1"/>
</dbReference>